<proteinExistence type="predicted"/>
<protein>
    <submittedName>
        <fullName evidence="1">Uncharacterized protein</fullName>
    </submittedName>
</protein>
<name>G6EEP6_9SPHN</name>
<dbReference type="PATRIC" id="fig|1088721.3.peg.2783"/>
<dbReference type="Proteomes" id="UP000004030">
    <property type="component" value="Unassembled WGS sequence"/>
</dbReference>
<evidence type="ECO:0000313" key="1">
    <source>
        <dbReference type="EMBL" id="EHJ60227.1"/>
    </source>
</evidence>
<comment type="caution">
    <text evidence="1">The sequence shown here is derived from an EMBL/GenBank/DDBJ whole genome shotgun (WGS) entry which is preliminary data.</text>
</comment>
<dbReference type="AlphaFoldDB" id="G6EEP6"/>
<organism evidence="1 2">
    <name type="scientific">Novosphingobium pentaromativorans US6-1</name>
    <dbReference type="NCBI Taxonomy" id="1088721"/>
    <lineage>
        <taxon>Bacteria</taxon>
        <taxon>Pseudomonadati</taxon>
        <taxon>Pseudomonadota</taxon>
        <taxon>Alphaproteobacteria</taxon>
        <taxon>Sphingomonadales</taxon>
        <taxon>Sphingomonadaceae</taxon>
        <taxon>Novosphingobium</taxon>
    </lineage>
</organism>
<accession>G6EEP6</accession>
<reference evidence="1 2" key="1">
    <citation type="journal article" date="2012" name="J. Bacteriol.">
        <title>Genome sequence of benzo(a)pyrene-degrading bacterium Novosphingobium pentaromativorans US6-1.</title>
        <authorList>
            <person name="Luo Y.R."/>
            <person name="Kang S.G."/>
            <person name="Kim S.J."/>
            <person name="Kim M.R."/>
            <person name="Li N."/>
            <person name="Lee J.H."/>
            <person name="Kwon K.K."/>
        </authorList>
    </citation>
    <scope>NUCLEOTIDE SEQUENCE [LARGE SCALE GENOMIC DNA]</scope>
    <source>
        <strain evidence="1 2">US6-1</strain>
    </source>
</reference>
<dbReference type="EMBL" id="AGFM01000041">
    <property type="protein sequence ID" value="EHJ60227.1"/>
    <property type="molecule type" value="Genomic_DNA"/>
</dbReference>
<sequence length="53" mass="5821">MSSDDLTIRRAPMAFEGEEGPLAIDGLAEGSAEPGRVEREIVPINDTFKWTML</sequence>
<gene>
    <name evidence="1" type="ORF">NSU_2817</name>
</gene>
<dbReference type="RefSeq" id="WP_007013728.1">
    <property type="nucleotide sequence ID" value="NZ_AGFM01000041.1"/>
</dbReference>
<evidence type="ECO:0000313" key="2">
    <source>
        <dbReference type="Proteomes" id="UP000004030"/>
    </source>
</evidence>
<keyword evidence="2" id="KW-1185">Reference proteome</keyword>